<protein>
    <submittedName>
        <fullName evidence="1">Uncharacterized protein</fullName>
    </submittedName>
</protein>
<sequence>MSKIYRIPTTQEKKTLISFILYHHKSLGEDELLLTIDTYLKQQYLDPLTSIEVIVLLDEIQLQELPILEHATLPLEERLIVIEGGEEFKGPGALWNEGFKIARGELVTFTWTGVKWFLDTSVHLVRMIKTGELDCAYSRAVYKLPTANGKVQSILVGEKDLSIHFLSFTPSIPLNYTIIKAEVVKELGGFCENREFAKIADWELMLRLFSQYRSDGLLGSYLVLQKRLQDIDYGYPFRYSWDDLVRVFISKTSSFFNVLMPKGSRKETLLPEIKFEPHKEIKIGIVSGLLENAQVQIEVLNYLEFLGLTYPISWRRFIENQTMPEELKNYDIVFFIRSRTGEALELAKYCYKEGIKTVYILDDNWFYVTETYPQLASQLGKDTSYYQYFILILTTVDYVITYNDILYEDTKKYNHNVFKLPPNVNLEHFYRPEALEEDTSIRIGFTGSSSKLQHFGPAFKALYRILSEYPEVKLYFKGIPLPPEFTPFRDRIIETSYSHNYKDYANEVSKWRYDIMISPIDETRYTNSKCPCKYFDATAVGAAGIYATTELMRKVVKPNRTGLLIENKEEAWYQALKKLIIQPSLREAIVKNAREDIEKNYDTKAVASYFILFLQQVLGRKL</sequence>
<dbReference type="Proteomes" id="UP000224460">
    <property type="component" value="Unassembled WGS sequence"/>
</dbReference>
<comment type="caution">
    <text evidence="1">The sequence shown here is derived from an EMBL/GenBank/DDBJ whole genome shotgun (WGS) entry which is preliminary data.</text>
</comment>
<dbReference type="EMBL" id="PEDL01000006">
    <property type="protein sequence ID" value="PHV70887.1"/>
    <property type="molecule type" value="Genomic_DNA"/>
</dbReference>
<accession>A0AC61DD46</accession>
<gene>
    <name evidence="1" type="ORF">CS063_07635</name>
</gene>
<keyword evidence="2" id="KW-1185">Reference proteome</keyword>
<organism evidence="1 2">
    <name type="scientific">Sporanaerobium hydrogeniformans</name>
    <dbReference type="NCBI Taxonomy" id="3072179"/>
    <lineage>
        <taxon>Bacteria</taxon>
        <taxon>Bacillati</taxon>
        <taxon>Bacillota</taxon>
        <taxon>Clostridia</taxon>
        <taxon>Lachnospirales</taxon>
        <taxon>Lachnospiraceae</taxon>
        <taxon>Sporanaerobium</taxon>
    </lineage>
</organism>
<evidence type="ECO:0000313" key="2">
    <source>
        <dbReference type="Proteomes" id="UP000224460"/>
    </source>
</evidence>
<name>A0AC61DD46_9FIRM</name>
<proteinExistence type="predicted"/>
<reference evidence="1" key="1">
    <citation type="submission" date="2017-10" db="EMBL/GenBank/DDBJ databases">
        <title>Genome sequence of cellulolytic Lachnospiraceae bacterium XHS1971 isolated from hotspring sediment.</title>
        <authorList>
            <person name="Vasudevan G."/>
            <person name="Joshi A.J."/>
            <person name="Hivarkar S."/>
            <person name="Lanjekar V.B."/>
            <person name="Dhakephalkar P.K."/>
            <person name="Dagar S."/>
        </authorList>
    </citation>
    <scope>NUCLEOTIDE SEQUENCE</scope>
    <source>
        <strain evidence="1">XHS1971</strain>
    </source>
</reference>
<evidence type="ECO:0000313" key="1">
    <source>
        <dbReference type="EMBL" id="PHV70887.1"/>
    </source>
</evidence>